<comment type="subunit">
    <text evidence="4">Homotrimer.</text>
</comment>
<gene>
    <name evidence="13" type="ORF">TAGGR_1956</name>
</gene>
<evidence type="ECO:0000256" key="8">
    <source>
        <dbReference type="ARBA" id="ARBA00022679"/>
    </source>
</evidence>
<evidence type="ECO:0000256" key="1">
    <source>
        <dbReference type="ARBA" id="ARBA00000968"/>
    </source>
</evidence>
<sequence>MFTGIVVELGKVYEIQKLAQGARLRIYSKDLINRASIGDSISVNGVCLTVCEIDKSKSVISFDVSHETLQKTTLVELRKDEPVNLEPALTLNTPLGGHIVSGHVEGLGKIKKIEKIGNDLKIEIEAPEEILRYCIKKGSIAVDGVSLTIVDLYSNSFTVVLIPHTAKMTTLGFKKIGSSVNLESDIIAKYIEKFVNQFKNNKDEQLITKLKDYGYI</sequence>
<dbReference type="GO" id="GO:0004746">
    <property type="term" value="F:riboflavin synthase activity"/>
    <property type="evidence" value="ECO:0007669"/>
    <property type="project" value="UniProtKB-UniRule"/>
</dbReference>
<dbReference type="NCBIfam" id="TIGR00187">
    <property type="entry name" value="ribE"/>
    <property type="match status" value="1"/>
</dbReference>
<keyword evidence="7" id="KW-0686">Riboflavin biosynthesis</keyword>
<dbReference type="NCBIfam" id="NF009566">
    <property type="entry name" value="PRK13020.1"/>
    <property type="match status" value="1"/>
</dbReference>
<comment type="pathway">
    <text evidence="3">Cofactor biosynthesis; riboflavin biosynthesis; riboflavin from 2-hydroxy-3-oxobutyl phosphate and 5-amino-6-(D-ribitylamino)uracil: step 2/2.</text>
</comment>
<dbReference type="SUPFAM" id="SSF63380">
    <property type="entry name" value="Riboflavin synthase domain-like"/>
    <property type="match status" value="2"/>
</dbReference>
<dbReference type="RefSeq" id="WP_059176195.1">
    <property type="nucleotide sequence ID" value="NZ_BCNO01000001.1"/>
</dbReference>
<evidence type="ECO:0000313" key="13">
    <source>
        <dbReference type="EMBL" id="GAQ94770.1"/>
    </source>
</evidence>
<evidence type="ECO:0000256" key="5">
    <source>
        <dbReference type="ARBA" id="ARBA00012827"/>
    </source>
</evidence>
<dbReference type="PANTHER" id="PTHR21098:SF12">
    <property type="entry name" value="RIBOFLAVIN SYNTHASE"/>
    <property type="match status" value="1"/>
</dbReference>
<comment type="caution">
    <text evidence="13">The sequence shown here is derived from an EMBL/GenBank/DDBJ whole genome shotgun (WGS) entry which is preliminary data.</text>
</comment>
<comment type="catalytic activity">
    <reaction evidence="1">
        <text>2 6,7-dimethyl-8-(1-D-ribityl)lumazine + H(+) = 5-amino-6-(D-ribitylamino)uracil + riboflavin</text>
        <dbReference type="Rhea" id="RHEA:20772"/>
        <dbReference type="ChEBI" id="CHEBI:15378"/>
        <dbReference type="ChEBI" id="CHEBI:15934"/>
        <dbReference type="ChEBI" id="CHEBI:57986"/>
        <dbReference type="ChEBI" id="CHEBI:58201"/>
        <dbReference type="EC" id="2.5.1.9"/>
    </reaction>
</comment>
<dbReference type="InterPro" id="IPR023366">
    <property type="entry name" value="ATP_synth_asu-like_sf"/>
</dbReference>
<evidence type="ECO:0000256" key="9">
    <source>
        <dbReference type="ARBA" id="ARBA00022737"/>
    </source>
</evidence>
<dbReference type="PROSITE" id="PS51177">
    <property type="entry name" value="LUMAZINE_BIND"/>
    <property type="match status" value="2"/>
</dbReference>
<dbReference type="CDD" id="cd00402">
    <property type="entry name" value="Riboflavin_synthase_like"/>
    <property type="match status" value="1"/>
</dbReference>
<comment type="function">
    <text evidence="2">Catalyzes the dismutation of two molecules of 6,7-dimethyl-8-ribityllumazine, resulting in the formation of riboflavin and 5-amino-6-(D-ribitylamino)uracil.</text>
</comment>
<dbReference type="FunFam" id="2.40.30.20:FF:000004">
    <property type="entry name" value="Riboflavin synthase, alpha subunit"/>
    <property type="match status" value="1"/>
</dbReference>
<feature type="domain" description="Lumazine-binding" evidence="12">
    <location>
        <begin position="99"/>
        <end position="195"/>
    </location>
</feature>
<evidence type="ECO:0000256" key="3">
    <source>
        <dbReference type="ARBA" id="ARBA00004887"/>
    </source>
</evidence>
<evidence type="ECO:0000256" key="6">
    <source>
        <dbReference type="ARBA" id="ARBA00013950"/>
    </source>
</evidence>
<dbReference type="OrthoDB" id="9788537at2"/>
<organism evidence="13 14">
    <name type="scientific">Thermodesulfovibrio aggregans</name>
    <dbReference type="NCBI Taxonomy" id="86166"/>
    <lineage>
        <taxon>Bacteria</taxon>
        <taxon>Pseudomonadati</taxon>
        <taxon>Nitrospirota</taxon>
        <taxon>Thermodesulfovibrionia</taxon>
        <taxon>Thermodesulfovibrionales</taxon>
        <taxon>Thermodesulfovibrionaceae</taxon>
        <taxon>Thermodesulfovibrio</taxon>
    </lineage>
</organism>
<protein>
    <recommendedName>
        <fullName evidence="6 10">Riboflavin synthase</fullName>
        <ecNumber evidence="5 10">2.5.1.9</ecNumber>
    </recommendedName>
</protein>
<evidence type="ECO:0000256" key="4">
    <source>
        <dbReference type="ARBA" id="ARBA00011233"/>
    </source>
</evidence>
<dbReference type="Gene3D" id="2.40.30.20">
    <property type="match status" value="2"/>
</dbReference>
<evidence type="ECO:0000256" key="2">
    <source>
        <dbReference type="ARBA" id="ARBA00002803"/>
    </source>
</evidence>
<proteinExistence type="predicted"/>
<feature type="repeat" description="Lumazine-binding" evidence="11">
    <location>
        <begin position="1"/>
        <end position="98"/>
    </location>
</feature>
<keyword evidence="9" id="KW-0677">Repeat</keyword>
<dbReference type="PIRSF" id="PIRSF000498">
    <property type="entry name" value="Riboflavin_syn_A"/>
    <property type="match status" value="1"/>
</dbReference>
<evidence type="ECO:0000256" key="11">
    <source>
        <dbReference type="PROSITE-ProRule" id="PRU00524"/>
    </source>
</evidence>
<dbReference type="PANTHER" id="PTHR21098">
    <property type="entry name" value="RIBOFLAVIN SYNTHASE ALPHA CHAIN"/>
    <property type="match status" value="1"/>
</dbReference>
<reference evidence="14" key="1">
    <citation type="submission" date="2016-01" db="EMBL/GenBank/DDBJ databases">
        <title>Draft genome sequence of Thermodesulfovibrio aggregans strain TGE-P1.</title>
        <authorList>
            <person name="Sekiguchi Y."/>
            <person name="Ohashi A."/>
            <person name="Matsuura N."/>
            <person name="Tourlousse M.D."/>
        </authorList>
    </citation>
    <scope>NUCLEOTIDE SEQUENCE [LARGE SCALE GENOMIC DNA]</scope>
    <source>
        <strain evidence="14">TGE-P1</strain>
    </source>
</reference>
<dbReference type="Proteomes" id="UP000054976">
    <property type="component" value="Unassembled WGS sequence"/>
</dbReference>
<evidence type="ECO:0000259" key="12">
    <source>
        <dbReference type="PROSITE" id="PS51177"/>
    </source>
</evidence>
<keyword evidence="14" id="KW-1185">Reference proteome</keyword>
<dbReference type="EC" id="2.5.1.9" evidence="5 10"/>
<feature type="repeat" description="Lumazine-binding" evidence="11">
    <location>
        <begin position="99"/>
        <end position="195"/>
    </location>
</feature>
<evidence type="ECO:0000256" key="7">
    <source>
        <dbReference type="ARBA" id="ARBA00022619"/>
    </source>
</evidence>
<dbReference type="EMBL" id="BCNO01000001">
    <property type="protein sequence ID" value="GAQ94770.1"/>
    <property type="molecule type" value="Genomic_DNA"/>
</dbReference>
<dbReference type="InterPro" id="IPR001783">
    <property type="entry name" value="Lumazine-bd"/>
</dbReference>
<dbReference type="STRING" id="86166.TAGGR_1956"/>
<dbReference type="InterPro" id="IPR026017">
    <property type="entry name" value="Lumazine-bd_dom"/>
</dbReference>
<dbReference type="NCBIfam" id="NF006767">
    <property type="entry name" value="PRK09289.1"/>
    <property type="match status" value="1"/>
</dbReference>
<feature type="domain" description="Lumazine-binding" evidence="12">
    <location>
        <begin position="1"/>
        <end position="98"/>
    </location>
</feature>
<keyword evidence="8" id="KW-0808">Transferase</keyword>
<dbReference type="InterPro" id="IPR017938">
    <property type="entry name" value="Riboflavin_synthase-like_b-brl"/>
</dbReference>
<accession>A0A0U9HRI4</accession>
<dbReference type="AlphaFoldDB" id="A0A0U9HRI4"/>
<dbReference type="Pfam" id="PF00677">
    <property type="entry name" value="Lum_binding"/>
    <property type="match status" value="2"/>
</dbReference>
<evidence type="ECO:0000313" key="14">
    <source>
        <dbReference type="Proteomes" id="UP000054976"/>
    </source>
</evidence>
<evidence type="ECO:0000256" key="10">
    <source>
        <dbReference type="NCBIfam" id="TIGR00187"/>
    </source>
</evidence>
<dbReference type="GO" id="GO:0009231">
    <property type="term" value="P:riboflavin biosynthetic process"/>
    <property type="evidence" value="ECO:0007669"/>
    <property type="project" value="UniProtKB-KW"/>
</dbReference>
<dbReference type="FunFam" id="2.40.30.20:FF:000003">
    <property type="entry name" value="Riboflavin synthase, alpha subunit"/>
    <property type="match status" value="1"/>
</dbReference>
<name>A0A0U9HRI4_9BACT</name>